<evidence type="ECO:0000313" key="2">
    <source>
        <dbReference type="Proteomes" id="UP000321197"/>
    </source>
</evidence>
<protein>
    <submittedName>
        <fullName evidence="1">Uncharacterized protein</fullName>
    </submittedName>
</protein>
<dbReference type="RefSeq" id="WP_119340080.1">
    <property type="nucleotide sequence ID" value="NZ_BJXL01000177.1"/>
</dbReference>
<dbReference type="OrthoDB" id="27185at2"/>
<evidence type="ECO:0000313" key="1">
    <source>
        <dbReference type="EMBL" id="GEM85126.1"/>
    </source>
</evidence>
<dbReference type="AlphaFoldDB" id="A0A511R845"/>
<comment type="caution">
    <text evidence="1">The sequence shown here is derived from an EMBL/GenBank/DDBJ whole genome shotgun (WGS) entry which is preliminary data.</text>
</comment>
<dbReference type="Proteomes" id="UP000321197">
    <property type="component" value="Unassembled WGS sequence"/>
</dbReference>
<accession>A0A511R845</accession>
<sequence>MNPWPALFARLPQLVDRLEAIGHPLLTVEIDGEVVARLVRPGRADLEAHARWPGMPTHTAEGWLLEALSKVRRYYPEPRERVALYAGSQPLAVVRRREGVGHAA</sequence>
<gene>
    <name evidence="1" type="ORF">MHY01S_32920</name>
</gene>
<name>A0A511R845_9DEIN</name>
<proteinExistence type="predicted"/>
<organism evidence="1 2">
    <name type="scientific">Meiothermus hypogaeus NBRC 106114</name>
    <dbReference type="NCBI Taxonomy" id="1227553"/>
    <lineage>
        <taxon>Bacteria</taxon>
        <taxon>Thermotogati</taxon>
        <taxon>Deinococcota</taxon>
        <taxon>Deinococci</taxon>
        <taxon>Thermales</taxon>
        <taxon>Thermaceae</taxon>
        <taxon>Meiothermus</taxon>
    </lineage>
</organism>
<reference evidence="1 2" key="1">
    <citation type="submission" date="2019-07" db="EMBL/GenBank/DDBJ databases">
        <title>Whole genome shotgun sequence of Meiothermus hypogaeus NBRC 106114.</title>
        <authorList>
            <person name="Hosoyama A."/>
            <person name="Uohara A."/>
            <person name="Ohji S."/>
            <person name="Ichikawa N."/>
        </authorList>
    </citation>
    <scope>NUCLEOTIDE SEQUENCE [LARGE SCALE GENOMIC DNA]</scope>
    <source>
        <strain evidence="1 2">NBRC 106114</strain>
    </source>
</reference>
<dbReference type="EMBL" id="BJXL01000177">
    <property type="protein sequence ID" value="GEM85126.1"/>
    <property type="molecule type" value="Genomic_DNA"/>
</dbReference>